<feature type="binding site" evidence="5">
    <location>
        <position position="72"/>
    </location>
    <ligand>
        <name>substrate</name>
    </ligand>
</feature>
<keyword evidence="3" id="KW-0560">Oxidoreductase</keyword>
<evidence type="ECO:0000256" key="4">
    <source>
        <dbReference type="PIRSR" id="PIRSR000097-1"/>
    </source>
</evidence>
<evidence type="ECO:0000256" key="5">
    <source>
        <dbReference type="PIRSR" id="PIRSR000097-2"/>
    </source>
</evidence>
<dbReference type="InterPro" id="IPR044494">
    <property type="entry name" value="AKR3C2/3"/>
</dbReference>
<evidence type="ECO:0000313" key="8">
    <source>
        <dbReference type="EMBL" id="KAK2591111.1"/>
    </source>
</evidence>
<evidence type="ECO:0000256" key="1">
    <source>
        <dbReference type="ARBA" id="ARBA00007905"/>
    </source>
</evidence>
<accession>A0AAJ0CI29</accession>
<dbReference type="CDD" id="cd19120">
    <property type="entry name" value="AKR_AKR3C2-3"/>
    <property type="match status" value="1"/>
</dbReference>
<proteinExistence type="inferred from homology"/>
<dbReference type="FunFam" id="3.20.20.100:FF:000002">
    <property type="entry name" value="2,5-diketo-D-gluconic acid reductase A"/>
    <property type="match status" value="1"/>
</dbReference>
<dbReference type="Pfam" id="PF00248">
    <property type="entry name" value="Aldo_ket_red"/>
    <property type="match status" value="1"/>
</dbReference>
<sequence length="258" mass="28413">MALQNGYFHLDCAEAYMNESGVGAGIKASGIPREKLFVTTKLVGTKDQVVEDAIYSSLSKLGLDYVDLYLVHLPFSAGSPEGLQRIWAQMEAVKKSGKAKSIGVSNFTEDDLEIILKSSTITPAVNQIEFHPYLQPIDLLDFHRQHNITTAGYSVLSAITAGRPGPVDQIHIDLAQKYGVTENEIALRWVLDQGIIAITTSKSLQRLQGYAANLFSFKLTPQEVQQITNLGKQKHYQGPSLKLMGDAYGNYKIAPKRT</sequence>
<name>A0AAJ0CI29_9HYPO</name>
<dbReference type="SUPFAM" id="SSF51430">
    <property type="entry name" value="NAD(P)-linked oxidoreductase"/>
    <property type="match status" value="1"/>
</dbReference>
<dbReference type="InterPro" id="IPR020471">
    <property type="entry name" value="AKR"/>
</dbReference>
<comment type="similarity">
    <text evidence="1">Belongs to the aldo/keto reductase family.</text>
</comment>
<feature type="active site" description="Proton donor" evidence="4">
    <location>
        <position position="16"/>
    </location>
</feature>
<organism evidence="8 9">
    <name type="scientific">Conoideocrella luteorostrata</name>
    <dbReference type="NCBI Taxonomy" id="1105319"/>
    <lineage>
        <taxon>Eukaryota</taxon>
        <taxon>Fungi</taxon>
        <taxon>Dikarya</taxon>
        <taxon>Ascomycota</taxon>
        <taxon>Pezizomycotina</taxon>
        <taxon>Sordariomycetes</taxon>
        <taxon>Hypocreomycetidae</taxon>
        <taxon>Hypocreales</taxon>
        <taxon>Clavicipitaceae</taxon>
        <taxon>Conoideocrella</taxon>
    </lineage>
</organism>
<feature type="site" description="Lowers pKa of active site Tyr" evidence="6">
    <location>
        <position position="41"/>
    </location>
</feature>
<dbReference type="Gene3D" id="3.20.20.100">
    <property type="entry name" value="NADP-dependent oxidoreductase domain"/>
    <property type="match status" value="1"/>
</dbReference>
<dbReference type="AlphaFoldDB" id="A0AAJ0CI29"/>
<dbReference type="PANTHER" id="PTHR43827">
    <property type="entry name" value="2,5-DIKETO-D-GLUCONIC ACID REDUCTASE"/>
    <property type="match status" value="1"/>
</dbReference>
<dbReference type="InterPro" id="IPR018170">
    <property type="entry name" value="Aldo/ket_reductase_CS"/>
</dbReference>
<gene>
    <name evidence="8" type="ORF">QQS21_011199</name>
</gene>
<evidence type="ECO:0000313" key="9">
    <source>
        <dbReference type="Proteomes" id="UP001251528"/>
    </source>
</evidence>
<dbReference type="InterPro" id="IPR036812">
    <property type="entry name" value="NAD(P)_OxRdtase_dom_sf"/>
</dbReference>
<dbReference type="EMBL" id="JASWJB010000363">
    <property type="protein sequence ID" value="KAK2591111.1"/>
    <property type="molecule type" value="Genomic_DNA"/>
</dbReference>
<dbReference type="Proteomes" id="UP001251528">
    <property type="component" value="Unassembled WGS sequence"/>
</dbReference>
<dbReference type="GO" id="GO:0016616">
    <property type="term" value="F:oxidoreductase activity, acting on the CH-OH group of donors, NAD or NADP as acceptor"/>
    <property type="evidence" value="ECO:0007669"/>
    <property type="project" value="UniProtKB-ARBA"/>
</dbReference>
<evidence type="ECO:0000256" key="2">
    <source>
        <dbReference type="ARBA" id="ARBA00022857"/>
    </source>
</evidence>
<protein>
    <recommendedName>
        <fullName evidence="7">NADP-dependent oxidoreductase domain-containing protein</fullName>
    </recommendedName>
</protein>
<comment type="caution">
    <text evidence="8">The sequence shown here is derived from an EMBL/GenBank/DDBJ whole genome shotgun (WGS) entry which is preliminary data.</text>
</comment>
<evidence type="ECO:0000259" key="7">
    <source>
        <dbReference type="Pfam" id="PF00248"/>
    </source>
</evidence>
<dbReference type="InterPro" id="IPR023210">
    <property type="entry name" value="NADP_OxRdtase_dom"/>
</dbReference>
<keyword evidence="9" id="KW-1185">Reference proteome</keyword>
<dbReference type="PRINTS" id="PR00069">
    <property type="entry name" value="ALDKETRDTASE"/>
</dbReference>
<reference evidence="8" key="1">
    <citation type="submission" date="2023-06" db="EMBL/GenBank/DDBJ databases">
        <title>Conoideocrella luteorostrata (Hypocreales: Clavicipitaceae), a potential biocontrol fungus for elongate hemlock scale in United States Christmas tree production areas.</title>
        <authorList>
            <person name="Barrett H."/>
            <person name="Lovett B."/>
            <person name="Macias A.M."/>
            <person name="Stajich J.E."/>
            <person name="Kasson M.T."/>
        </authorList>
    </citation>
    <scope>NUCLEOTIDE SEQUENCE</scope>
    <source>
        <strain evidence="8">ARSEF 14590</strain>
    </source>
</reference>
<dbReference type="GO" id="GO:0016652">
    <property type="term" value="F:oxidoreductase activity, acting on NAD(P)H as acceptor"/>
    <property type="evidence" value="ECO:0007669"/>
    <property type="project" value="InterPro"/>
</dbReference>
<evidence type="ECO:0000256" key="3">
    <source>
        <dbReference type="ARBA" id="ARBA00023002"/>
    </source>
</evidence>
<dbReference type="PROSITE" id="PS00062">
    <property type="entry name" value="ALDOKETO_REDUCTASE_2"/>
    <property type="match status" value="1"/>
</dbReference>
<evidence type="ECO:0000256" key="6">
    <source>
        <dbReference type="PIRSR" id="PIRSR000097-3"/>
    </source>
</evidence>
<keyword evidence="2" id="KW-0521">NADP</keyword>
<dbReference type="PIRSF" id="PIRSF000097">
    <property type="entry name" value="AKR"/>
    <property type="match status" value="1"/>
</dbReference>
<feature type="domain" description="NADP-dependent oxidoreductase" evidence="7">
    <location>
        <begin position="1"/>
        <end position="230"/>
    </location>
</feature>
<dbReference type="PANTHER" id="PTHR43827:SF3">
    <property type="entry name" value="NADP-DEPENDENT OXIDOREDUCTASE DOMAIN-CONTAINING PROTEIN"/>
    <property type="match status" value="1"/>
</dbReference>